<comment type="caution">
    <text evidence="2">The sequence shown here is derived from an EMBL/GenBank/DDBJ whole genome shotgun (WGS) entry which is preliminary data.</text>
</comment>
<dbReference type="EMBL" id="JBHUCO010000012">
    <property type="protein sequence ID" value="MFD1518076.1"/>
    <property type="molecule type" value="Genomic_DNA"/>
</dbReference>
<feature type="transmembrane region" description="Helical" evidence="1">
    <location>
        <begin position="48"/>
        <end position="67"/>
    </location>
</feature>
<gene>
    <name evidence="2" type="ORF">ACFSJD_11285</name>
</gene>
<proteinExistence type="predicted"/>
<dbReference type="Proteomes" id="UP001597114">
    <property type="component" value="Unassembled WGS sequence"/>
</dbReference>
<evidence type="ECO:0000313" key="3">
    <source>
        <dbReference type="Proteomes" id="UP001597114"/>
    </source>
</evidence>
<evidence type="ECO:0000313" key="2">
    <source>
        <dbReference type="EMBL" id="MFD1518076.1"/>
    </source>
</evidence>
<keyword evidence="1" id="KW-0812">Transmembrane</keyword>
<evidence type="ECO:0008006" key="4">
    <source>
        <dbReference type="Google" id="ProtNLM"/>
    </source>
</evidence>
<feature type="transmembrane region" description="Helical" evidence="1">
    <location>
        <begin position="21"/>
        <end position="42"/>
    </location>
</feature>
<keyword evidence="3" id="KW-1185">Reference proteome</keyword>
<evidence type="ECO:0000256" key="1">
    <source>
        <dbReference type="SAM" id="Phobius"/>
    </source>
</evidence>
<feature type="transmembrane region" description="Helical" evidence="1">
    <location>
        <begin position="74"/>
        <end position="94"/>
    </location>
</feature>
<sequence length="128" mass="14574">MTMPTQARRAALADRRFWRHFVEMLLAMVVGMVVFGPLWPDLHGSTELHLLVMATNMTLGMALWMAVRRHRWVAIAEMGLAMYVPFVVLLPPFWAGWLSVDAVVVLGHVLMLPAMLLAMLRRPSEYLC</sequence>
<name>A0ABW4ER47_9PSEU</name>
<protein>
    <recommendedName>
        <fullName evidence="4">Flagellar biosynthetic protein FliP</fullName>
    </recommendedName>
</protein>
<keyword evidence="1" id="KW-0472">Membrane</keyword>
<dbReference type="RefSeq" id="WP_344720152.1">
    <property type="nucleotide sequence ID" value="NZ_BAAAUS010000006.1"/>
</dbReference>
<accession>A0ABW4ER47</accession>
<feature type="transmembrane region" description="Helical" evidence="1">
    <location>
        <begin position="100"/>
        <end position="120"/>
    </location>
</feature>
<keyword evidence="1" id="KW-1133">Transmembrane helix</keyword>
<reference evidence="3" key="1">
    <citation type="journal article" date="2019" name="Int. J. Syst. Evol. Microbiol.">
        <title>The Global Catalogue of Microorganisms (GCM) 10K type strain sequencing project: providing services to taxonomists for standard genome sequencing and annotation.</title>
        <authorList>
            <consortium name="The Broad Institute Genomics Platform"/>
            <consortium name="The Broad Institute Genome Sequencing Center for Infectious Disease"/>
            <person name="Wu L."/>
            <person name="Ma J."/>
        </authorList>
    </citation>
    <scope>NUCLEOTIDE SEQUENCE [LARGE SCALE GENOMIC DNA]</scope>
    <source>
        <strain evidence="3">CCM 7043</strain>
    </source>
</reference>
<organism evidence="2 3">
    <name type="scientific">Pseudonocardia yunnanensis</name>
    <dbReference type="NCBI Taxonomy" id="58107"/>
    <lineage>
        <taxon>Bacteria</taxon>
        <taxon>Bacillati</taxon>
        <taxon>Actinomycetota</taxon>
        <taxon>Actinomycetes</taxon>
        <taxon>Pseudonocardiales</taxon>
        <taxon>Pseudonocardiaceae</taxon>
        <taxon>Pseudonocardia</taxon>
    </lineage>
</organism>